<protein>
    <submittedName>
        <fullName evidence="2">Uncharacterized protein</fullName>
    </submittedName>
</protein>
<name>A0A165JD90_XYLHT</name>
<organism evidence="2 3">
    <name type="scientific">Xylona heveae (strain CBS 132557 / TC161)</name>
    <dbReference type="NCBI Taxonomy" id="1328760"/>
    <lineage>
        <taxon>Eukaryota</taxon>
        <taxon>Fungi</taxon>
        <taxon>Dikarya</taxon>
        <taxon>Ascomycota</taxon>
        <taxon>Pezizomycotina</taxon>
        <taxon>Xylonomycetes</taxon>
        <taxon>Xylonales</taxon>
        <taxon>Xylonaceae</taxon>
        <taxon>Xylona</taxon>
    </lineage>
</organism>
<feature type="compositionally biased region" description="Basic residues" evidence="1">
    <location>
        <begin position="1023"/>
        <end position="1035"/>
    </location>
</feature>
<dbReference type="OrthoDB" id="5409727at2759"/>
<dbReference type="STRING" id="1328760.A0A165JD90"/>
<feature type="region of interest" description="Disordered" evidence="1">
    <location>
        <begin position="862"/>
        <end position="965"/>
    </location>
</feature>
<keyword evidence="3" id="KW-1185">Reference proteome</keyword>
<dbReference type="RefSeq" id="XP_018191639.1">
    <property type="nucleotide sequence ID" value="XM_018330698.1"/>
</dbReference>
<evidence type="ECO:0000313" key="3">
    <source>
        <dbReference type="Proteomes" id="UP000076632"/>
    </source>
</evidence>
<feature type="compositionally biased region" description="Low complexity" evidence="1">
    <location>
        <begin position="865"/>
        <end position="892"/>
    </location>
</feature>
<feature type="compositionally biased region" description="Polar residues" evidence="1">
    <location>
        <begin position="293"/>
        <end position="306"/>
    </location>
</feature>
<dbReference type="EMBL" id="KV407454">
    <property type="protein sequence ID" value="KZF26084.1"/>
    <property type="molecule type" value="Genomic_DNA"/>
</dbReference>
<reference evidence="2 3" key="1">
    <citation type="journal article" date="2016" name="Fungal Biol.">
        <title>The genome of Xylona heveae provides a window into fungal endophytism.</title>
        <authorList>
            <person name="Gazis R."/>
            <person name="Kuo A."/>
            <person name="Riley R."/>
            <person name="LaButti K."/>
            <person name="Lipzen A."/>
            <person name="Lin J."/>
            <person name="Amirebrahimi M."/>
            <person name="Hesse C.N."/>
            <person name="Spatafora J.W."/>
            <person name="Henrissat B."/>
            <person name="Hainaut M."/>
            <person name="Grigoriev I.V."/>
            <person name="Hibbett D.S."/>
        </authorList>
    </citation>
    <scope>NUCLEOTIDE SEQUENCE [LARGE SCALE GENOMIC DNA]</scope>
    <source>
        <strain evidence="2 3">TC161</strain>
    </source>
</reference>
<feature type="region of interest" description="Disordered" evidence="1">
    <location>
        <begin position="707"/>
        <end position="726"/>
    </location>
</feature>
<feature type="compositionally biased region" description="Polar residues" evidence="1">
    <location>
        <begin position="1005"/>
        <end position="1018"/>
    </location>
</feature>
<evidence type="ECO:0000256" key="1">
    <source>
        <dbReference type="SAM" id="MobiDB-lite"/>
    </source>
</evidence>
<dbReference type="GeneID" id="28895835"/>
<dbReference type="AlphaFoldDB" id="A0A165JD90"/>
<feature type="compositionally biased region" description="Low complexity" evidence="1">
    <location>
        <begin position="920"/>
        <end position="937"/>
    </location>
</feature>
<sequence length="1127" mass="122991">MNITPQTRRRNRLPRDRAREKFQELLDKNPQMTLIEQLQNYYPHGEDQGPLFMQILNDYVPVAQIRSLLFNRYTRAAAEPVLWARIDLSFDSIFEGQSAKGQFEAFFDSIEARRKTDSWHPEWIQEISIHDSPLMTARSRLSAHNIHAWNWKFGALVKEFSALRSFTWNSTIPFSPALLESLGDDLTCLRECQFIIHSTMATRLCEGQYILIGDKEQDAQEMKPSSSKATSRPDKRKLSVLSDIVLLEATSLHVSRLARVIGRYFDNVRDVRIFGDLSHAGRQRAADDATPLPSRSQSDLSLPPSQIQAPGTISVQRLSLVGLGIAAKYIVSALIPQDLIDLKIDHCVVLRHILQPLTGKAANLGGFDVHLPDIHDYPDTERGPQKQDQMAVCNFLRSGTCRLKALQICGQFTSDNFLPGNIGEIDNNVGQGWSWRALNQKAQLFSAIQAHLPWLEQLSVIDGFNYEFTQFTVEEMREIGLCAPRLIDFRFRATPAWPGPGREQALLSYLSTVLPYLQQVHCIGLFGNTFVPDISEFEQNYHQDDKDKSNINVFDIYQKSNFDFSHYAQLIRREIVATVAAVKAAHPGMQLRLLGYEEAASQWPAPFLQLLESLDPSSQQIITPGKGVTPSGLWKSPKSPVAALSAAAAASSAAFASTTPSNPPVKGGLSVLNSGKSSLLSSFLNFTRSPLKRSNFTMPAFLNMNPLLGRDSNQPPRRGSLPGDLLSSGVPSALEFSSSTLVAFTAGSQQPSASLAPAGTDHRAPLVVPMKRSKDHGQATPSTKKPKTRDAARQPVKSVPRTPQTPPNQTSSPETTTKKLTDEEKFAHLRTYFLKAQEYADANPSHEWYWVVTPTPQLLPIPGSTFPSQSTDTTITTTSSSSSYHTPRSQPSLHAYSNNPQTPPSRPAAQVPKTPPNAFSSPGGTLTRTPSTLRTPSAPGTGSRLQPGSGTGTSPYATTAPTQDRLAETSPFFRNGSQGIRLLAHIRGGDGGDPATDPATDPAVVNTSAGITSGSNTDGVVRRSTRPARHSRNTRTNRNTKNAGEGGAGSSTAPAAAAAAAAVASGSRAGGPGRARGAVATGSGNGWLFQEHLRGYAIMLGIKQRGVERRRRVAAGVGARSKSRRRW</sequence>
<accession>A0A165JD90</accession>
<feature type="compositionally biased region" description="Polar residues" evidence="1">
    <location>
        <begin position="938"/>
        <end position="962"/>
    </location>
</feature>
<gene>
    <name evidence="2" type="ORF">L228DRAFT_235197</name>
</gene>
<feature type="region of interest" description="Disordered" evidence="1">
    <location>
        <begin position="984"/>
        <end position="1052"/>
    </location>
</feature>
<dbReference type="InParanoid" id="A0A165JD90"/>
<dbReference type="Proteomes" id="UP000076632">
    <property type="component" value="Unassembled WGS sequence"/>
</dbReference>
<feature type="region of interest" description="Disordered" evidence="1">
    <location>
        <begin position="284"/>
        <end position="306"/>
    </location>
</feature>
<evidence type="ECO:0000313" key="2">
    <source>
        <dbReference type="EMBL" id="KZF26084.1"/>
    </source>
</evidence>
<feature type="compositionally biased region" description="Low complexity" evidence="1">
    <location>
        <begin position="993"/>
        <end position="1003"/>
    </location>
</feature>
<proteinExistence type="predicted"/>
<feature type="region of interest" description="Disordered" evidence="1">
    <location>
        <begin position="770"/>
        <end position="823"/>
    </location>
</feature>